<dbReference type="NCBIfam" id="NF035944">
    <property type="entry name" value="PEPxxWA-CTERM"/>
    <property type="match status" value="1"/>
</dbReference>
<feature type="transmembrane region" description="Helical" evidence="1">
    <location>
        <begin position="166"/>
        <end position="183"/>
    </location>
</feature>
<dbReference type="EMBL" id="CP071794">
    <property type="protein sequence ID" value="QTD56391.1"/>
    <property type="molecule type" value="Genomic_DNA"/>
</dbReference>
<keyword evidence="1" id="KW-0472">Membrane</keyword>
<feature type="signal peptide" evidence="2">
    <location>
        <begin position="1"/>
        <end position="22"/>
    </location>
</feature>
<name>A0ABX7T477_9SPHN</name>
<proteinExistence type="predicted"/>
<keyword evidence="2" id="KW-0732">Signal</keyword>
<keyword evidence="1" id="KW-0812">Transmembrane</keyword>
<organism evidence="4 5">
    <name type="scientific">Parasphingorhabdus cellanae</name>
    <dbReference type="NCBI Taxonomy" id="2806553"/>
    <lineage>
        <taxon>Bacteria</taxon>
        <taxon>Pseudomonadati</taxon>
        <taxon>Pseudomonadota</taxon>
        <taxon>Alphaproteobacteria</taxon>
        <taxon>Sphingomonadales</taxon>
        <taxon>Sphingomonadaceae</taxon>
        <taxon>Parasphingorhabdus</taxon>
    </lineage>
</organism>
<reference evidence="4 5" key="1">
    <citation type="submission" date="2021-03" db="EMBL/GenBank/DDBJ databases">
        <title>Complete genome of Parasphingorhabdus_sp.JHSY0214.</title>
        <authorList>
            <person name="Yoo J.H."/>
            <person name="Bae J.W."/>
        </authorList>
    </citation>
    <scope>NUCLEOTIDE SEQUENCE [LARGE SCALE GENOMIC DNA]</scope>
    <source>
        <strain evidence="4 5">JHSY0214</strain>
    </source>
</reference>
<dbReference type="InterPro" id="IPR013424">
    <property type="entry name" value="Ice-binding_C"/>
</dbReference>
<keyword evidence="1" id="KW-1133">Transmembrane helix</keyword>
<accession>A0ABX7T477</accession>
<feature type="domain" description="Ice-binding protein C-terminal" evidence="3">
    <location>
        <begin position="162"/>
        <end position="185"/>
    </location>
</feature>
<evidence type="ECO:0000256" key="2">
    <source>
        <dbReference type="SAM" id="SignalP"/>
    </source>
</evidence>
<evidence type="ECO:0000313" key="4">
    <source>
        <dbReference type="EMBL" id="QTD56391.1"/>
    </source>
</evidence>
<feature type="chain" id="PRO_5046916836" evidence="2">
    <location>
        <begin position="23"/>
        <end position="200"/>
    </location>
</feature>
<protein>
    <submittedName>
        <fullName evidence="4">PEPxxWA-CTERM sorting domain-containing protein</fullName>
    </submittedName>
</protein>
<evidence type="ECO:0000259" key="3">
    <source>
        <dbReference type="Pfam" id="PF07589"/>
    </source>
</evidence>
<dbReference type="Proteomes" id="UP000663923">
    <property type="component" value="Chromosome"/>
</dbReference>
<keyword evidence="5" id="KW-1185">Reference proteome</keyword>
<evidence type="ECO:0000256" key="1">
    <source>
        <dbReference type="SAM" id="Phobius"/>
    </source>
</evidence>
<evidence type="ECO:0000313" key="5">
    <source>
        <dbReference type="Proteomes" id="UP000663923"/>
    </source>
</evidence>
<dbReference type="RefSeq" id="WP_207988213.1">
    <property type="nucleotide sequence ID" value="NZ_CP071794.1"/>
</dbReference>
<sequence length="200" mass="20807">MNKLTFALTAAAMTFAAAPGHAAVTFDESVSGDVDTFTAAVDALGQPTRTFIPLMAGTNTFAGSLNSPRDPADFIPFEILAGQTLTGLNVSIMNSLINDGTQIFFSSTSFSSGDFFIDVPLANFSSALPDLGPGTYGLQLGNGVVVLDYMVELEVAGAAVAAVPEPATWAFMIFGFGAIGGAMRRQKNMARKANVKVSYA</sequence>
<gene>
    <name evidence="4" type="ORF">J4G78_01955</name>
</gene>
<dbReference type="Pfam" id="PF07589">
    <property type="entry name" value="PEP-CTERM"/>
    <property type="match status" value="1"/>
</dbReference>